<protein>
    <submittedName>
        <fullName evidence="2">Uncharacterized protein</fullName>
    </submittedName>
</protein>
<dbReference type="STRING" id="81409.SAMN04515656_11219"/>
<keyword evidence="1" id="KW-1133">Transmembrane helix</keyword>
<organism evidence="2 3">
    <name type="scientific">Eubacterium aggregans</name>
    <dbReference type="NCBI Taxonomy" id="81409"/>
    <lineage>
        <taxon>Bacteria</taxon>
        <taxon>Bacillati</taxon>
        <taxon>Bacillota</taxon>
        <taxon>Clostridia</taxon>
        <taxon>Eubacteriales</taxon>
        <taxon>Eubacteriaceae</taxon>
        <taxon>Eubacterium</taxon>
    </lineage>
</organism>
<feature type="transmembrane region" description="Helical" evidence="1">
    <location>
        <begin position="7"/>
        <end position="29"/>
    </location>
</feature>
<dbReference type="EMBL" id="FNRK01000012">
    <property type="protein sequence ID" value="SEA49837.1"/>
    <property type="molecule type" value="Genomic_DNA"/>
</dbReference>
<name>A0A1H4BP33_9FIRM</name>
<keyword evidence="1" id="KW-0812">Transmembrane</keyword>
<dbReference type="Proteomes" id="UP000199394">
    <property type="component" value="Unassembled WGS sequence"/>
</dbReference>
<accession>A0A1H4BP33</accession>
<dbReference type="AlphaFoldDB" id="A0A1H4BP33"/>
<reference evidence="2 3" key="1">
    <citation type="submission" date="2016-10" db="EMBL/GenBank/DDBJ databases">
        <authorList>
            <person name="de Groot N.N."/>
        </authorList>
    </citation>
    <scope>NUCLEOTIDE SEQUENCE [LARGE SCALE GENOMIC DNA]</scope>
    <source>
        <strain evidence="2 3">SR12</strain>
    </source>
</reference>
<dbReference type="RefSeq" id="WP_176966666.1">
    <property type="nucleotide sequence ID" value="NZ_FNRK01000012.1"/>
</dbReference>
<feature type="transmembrane region" description="Helical" evidence="1">
    <location>
        <begin position="35"/>
        <end position="56"/>
    </location>
</feature>
<evidence type="ECO:0000256" key="1">
    <source>
        <dbReference type="SAM" id="Phobius"/>
    </source>
</evidence>
<keyword evidence="3" id="KW-1185">Reference proteome</keyword>
<evidence type="ECO:0000313" key="2">
    <source>
        <dbReference type="EMBL" id="SEA49837.1"/>
    </source>
</evidence>
<sequence length="58" mass="6222">MTMLEKILLVGLCVMLAAIIVGAAFGLLIAAIFDLHYTVCAVMIVGAMIVLAVWWVTK</sequence>
<evidence type="ECO:0000313" key="3">
    <source>
        <dbReference type="Proteomes" id="UP000199394"/>
    </source>
</evidence>
<proteinExistence type="predicted"/>
<keyword evidence="1" id="KW-0472">Membrane</keyword>
<gene>
    <name evidence="2" type="ORF">SAMN04515656_11219</name>
</gene>